<feature type="compositionally biased region" description="Acidic residues" evidence="1">
    <location>
        <begin position="277"/>
        <end position="290"/>
    </location>
</feature>
<dbReference type="EMBL" id="KN822068">
    <property type="protein sequence ID" value="KIM59933.1"/>
    <property type="molecule type" value="Genomic_DNA"/>
</dbReference>
<proteinExistence type="predicted"/>
<dbReference type="HOGENOM" id="CLU_492716_0_0_1"/>
<reference evidence="2 3" key="1">
    <citation type="submission" date="2014-04" db="EMBL/GenBank/DDBJ databases">
        <authorList>
            <consortium name="DOE Joint Genome Institute"/>
            <person name="Kuo A."/>
            <person name="Kohler A."/>
            <person name="Nagy L.G."/>
            <person name="Floudas D."/>
            <person name="Copeland A."/>
            <person name="Barry K.W."/>
            <person name="Cichocki N."/>
            <person name="Veneault-Fourrey C."/>
            <person name="LaButti K."/>
            <person name="Lindquist E.A."/>
            <person name="Lipzen A."/>
            <person name="Lundell T."/>
            <person name="Morin E."/>
            <person name="Murat C."/>
            <person name="Sun H."/>
            <person name="Tunlid A."/>
            <person name="Henrissat B."/>
            <person name="Grigoriev I.V."/>
            <person name="Hibbett D.S."/>
            <person name="Martin F."/>
            <person name="Nordberg H.P."/>
            <person name="Cantor M.N."/>
            <person name="Hua S.X."/>
        </authorList>
    </citation>
    <scope>NUCLEOTIDE SEQUENCE [LARGE SCALE GENOMIC DNA]</scope>
    <source>
        <strain evidence="2 3">Foug A</strain>
    </source>
</reference>
<sequence>MTTNTKIIAGQTAKTVAPPTSYPERRMSGYSDQRSTGQGQNRNRTHSGHGQQRPLTADGNAPQGHRHGHSHTHTHRRSASGDQAQHGDQGNGAHPPMPAAYPAGAFAPNAYPLQLANTSFCPTAFAAPGFGPFAYGAPAPGAMYNPYHPYQAFGLGAGAYPTPSPSPVPYGGGANAGKTPGLYKSASATSFFDSVMAGVSNVPGGQTSAHQQHSTRSRKKSSAHGDRNHTSTKDNKDGGGGKPRAVLTKARPTPPPTPPHALSANTKTSRGRKPVYDDSDTDSDSDPDTDDGLRKACSLLDADPFAKTGGVRVVMTWNDSSGSSKDSASGHGHETPARPSYLPTSGQRPALMADLRGAARVRPDPPTPPSPEDYQVARQQRRGLALTKEPPPLVAESIAQRGIRQSVLLDGTSGPEVASLAPAADVVDGAIEVKVVPKYFPLLAFLSRPVFFAALMEYLEFRDWLGLYAVGRRSVRALFDATAAPPSSLRLSFTGIRGFRVGAGASNARQLCEIVLVRFLRPVGYAKWEYETPEPIVLSLRVRFFLSPRCCLS</sequence>
<gene>
    <name evidence="2" type="ORF">SCLCIDRAFT_979809</name>
</gene>
<dbReference type="STRING" id="1036808.A0A0C2ZDS3"/>
<dbReference type="InParanoid" id="A0A0C2ZDS3"/>
<feature type="region of interest" description="Disordered" evidence="1">
    <location>
        <begin position="317"/>
        <end position="347"/>
    </location>
</feature>
<feature type="compositionally biased region" description="Basic and acidic residues" evidence="1">
    <location>
        <begin position="223"/>
        <end position="239"/>
    </location>
</feature>
<feature type="compositionally biased region" description="Low complexity" evidence="1">
    <location>
        <begin position="319"/>
        <end position="330"/>
    </location>
</feature>
<feature type="compositionally biased region" description="Polar residues" evidence="1">
    <location>
        <begin position="203"/>
        <end position="212"/>
    </location>
</feature>
<feature type="compositionally biased region" description="Basic residues" evidence="1">
    <location>
        <begin position="64"/>
        <end position="78"/>
    </location>
</feature>
<feature type="region of interest" description="Disordered" evidence="1">
    <location>
        <begin position="1"/>
        <end position="101"/>
    </location>
</feature>
<feature type="compositionally biased region" description="Basic residues" evidence="1">
    <location>
        <begin position="213"/>
        <end position="222"/>
    </location>
</feature>
<name>A0A0C2ZDS3_9AGAM</name>
<feature type="region of interest" description="Disordered" evidence="1">
    <location>
        <begin position="202"/>
        <end position="292"/>
    </location>
</feature>
<reference evidence="3" key="2">
    <citation type="submission" date="2015-01" db="EMBL/GenBank/DDBJ databases">
        <title>Evolutionary Origins and Diversification of the Mycorrhizal Mutualists.</title>
        <authorList>
            <consortium name="DOE Joint Genome Institute"/>
            <consortium name="Mycorrhizal Genomics Consortium"/>
            <person name="Kohler A."/>
            <person name="Kuo A."/>
            <person name="Nagy L.G."/>
            <person name="Floudas D."/>
            <person name="Copeland A."/>
            <person name="Barry K.W."/>
            <person name="Cichocki N."/>
            <person name="Veneault-Fourrey C."/>
            <person name="LaButti K."/>
            <person name="Lindquist E.A."/>
            <person name="Lipzen A."/>
            <person name="Lundell T."/>
            <person name="Morin E."/>
            <person name="Murat C."/>
            <person name="Riley R."/>
            <person name="Ohm R."/>
            <person name="Sun H."/>
            <person name="Tunlid A."/>
            <person name="Henrissat B."/>
            <person name="Grigoriev I.V."/>
            <person name="Hibbett D.S."/>
            <person name="Martin F."/>
        </authorList>
    </citation>
    <scope>NUCLEOTIDE SEQUENCE [LARGE SCALE GENOMIC DNA]</scope>
    <source>
        <strain evidence="3">Foug A</strain>
    </source>
</reference>
<dbReference type="OrthoDB" id="2804716at2759"/>
<dbReference type="AlphaFoldDB" id="A0A0C2ZDS3"/>
<accession>A0A0C2ZDS3</accession>
<keyword evidence="3" id="KW-1185">Reference proteome</keyword>
<evidence type="ECO:0000313" key="2">
    <source>
        <dbReference type="EMBL" id="KIM59933.1"/>
    </source>
</evidence>
<evidence type="ECO:0000313" key="3">
    <source>
        <dbReference type="Proteomes" id="UP000053989"/>
    </source>
</evidence>
<protein>
    <submittedName>
        <fullName evidence="2">Uncharacterized protein</fullName>
    </submittedName>
</protein>
<feature type="compositionally biased region" description="Polar residues" evidence="1">
    <location>
        <begin position="30"/>
        <end position="54"/>
    </location>
</feature>
<dbReference type="Proteomes" id="UP000053989">
    <property type="component" value="Unassembled WGS sequence"/>
</dbReference>
<organism evidence="2 3">
    <name type="scientific">Scleroderma citrinum Foug A</name>
    <dbReference type="NCBI Taxonomy" id="1036808"/>
    <lineage>
        <taxon>Eukaryota</taxon>
        <taxon>Fungi</taxon>
        <taxon>Dikarya</taxon>
        <taxon>Basidiomycota</taxon>
        <taxon>Agaricomycotina</taxon>
        <taxon>Agaricomycetes</taxon>
        <taxon>Agaricomycetidae</taxon>
        <taxon>Boletales</taxon>
        <taxon>Sclerodermatineae</taxon>
        <taxon>Sclerodermataceae</taxon>
        <taxon>Scleroderma</taxon>
    </lineage>
</organism>
<evidence type="ECO:0000256" key="1">
    <source>
        <dbReference type="SAM" id="MobiDB-lite"/>
    </source>
</evidence>